<feature type="domain" description="DUF7552" evidence="2">
    <location>
        <begin position="6"/>
        <end position="78"/>
    </location>
</feature>
<dbReference type="Proteomes" id="UP000296216">
    <property type="component" value="Chromosome"/>
</dbReference>
<dbReference type="InterPro" id="IPR055974">
    <property type="entry name" value="DUF7552"/>
</dbReference>
<name>A0A4D6GQX6_HALS9</name>
<dbReference type="EMBL" id="CP038631">
    <property type="protein sequence ID" value="QCC44120.1"/>
    <property type="molecule type" value="Genomic_DNA"/>
</dbReference>
<evidence type="ECO:0000313" key="5">
    <source>
        <dbReference type="Proteomes" id="UP000296216"/>
    </source>
</evidence>
<evidence type="ECO:0000259" key="1">
    <source>
        <dbReference type="Pfam" id="PF24420"/>
    </source>
</evidence>
<sequence>MVGTDLATIRDRLEGLAESDGRFVVACARTGEQPFPVAGLRFADRDTAADALSLATAYRETLARYDPWAPQYDLVVHGAPVPSPTDGPDRSDICHDIVGAVFEALSAADRDAAERAVLDGYFAAAEATTDVDDLSMVLLSCAADALDEHLAPAAQEAILSDAADRVDFVTTDATPGEALATVAAADLASSITCTDGGWRFAAESTGDRGAVTLPVAVALLATHAVDAPAFAPIGDRIDVQPSGGPAGLATAASE</sequence>
<dbReference type="InterPro" id="IPR055973">
    <property type="entry name" value="DUF7551"/>
</dbReference>
<reference evidence="4 6" key="2">
    <citation type="submission" date="2019-07" db="EMBL/GenBank/DDBJ databases">
        <title>Genomic Encyclopedia of Archaeal and Bacterial Type Strains, Phase II (KMG-II): from individual species to whole genera.</title>
        <authorList>
            <person name="Goeker M."/>
        </authorList>
    </citation>
    <scope>NUCLEOTIDE SEQUENCE [LARGE SCALE GENOMIC DNA]</scope>
    <source>
        <strain evidence="4 6">DSM 3754</strain>
    </source>
</reference>
<evidence type="ECO:0000313" key="4">
    <source>
        <dbReference type="EMBL" id="TYO76832.1"/>
    </source>
</evidence>
<dbReference type="Pfam" id="PF24420">
    <property type="entry name" value="DUF7551"/>
    <property type="match status" value="1"/>
</dbReference>
<dbReference type="AlphaFoldDB" id="A0A4D6GQX6"/>
<reference evidence="3" key="3">
    <citation type="journal article" name="MicrobiologyOpen">
        <title>Whole-genome comparison between the type strain of Halobacterium salinarum (DSM 3754(T)) and the laboratory strains R1 and NRC-1.</title>
        <authorList>
            <person name="Pfeiffer F."/>
            <person name="Losensky G."/>
            <person name="Marchfelder A."/>
            <person name="Habermann B."/>
            <person name="Dyall-Smith M."/>
        </authorList>
    </citation>
    <scope>NUCLEOTIDE SEQUENCE</scope>
    <source>
        <strain evidence="3">91-R6</strain>
    </source>
</reference>
<organism evidence="3 5">
    <name type="scientific">Halobacterium salinarum (strain ATCC 33171 / DSM 3754 / JCM 8978 / NBRC 102687 / NCIMB 764 / 91-R6)</name>
    <dbReference type="NCBI Taxonomy" id="2597657"/>
    <lineage>
        <taxon>Archaea</taxon>
        <taxon>Methanobacteriati</taxon>
        <taxon>Methanobacteriota</taxon>
        <taxon>Stenosarchaea group</taxon>
        <taxon>Halobacteria</taxon>
        <taxon>Halobacteriales</taxon>
        <taxon>Halobacteriaceae</taxon>
        <taxon>Halobacterium</taxon>
    </lineage>
</organism>
<protein>
    <submittedName>
        <fullName evidence="3">Uncharacterized protein</fullName>
    </submittedName>
</protein>
<dbReference type="Proteomes" id="UP000323075">
    <property type="component" value="Unassembled WGS sequence"/>
</dbReference>
<proteinExistence type="predicted"/>
<evidence type="ECO:0000313" key="3">
    <source>
        <dbReference type="EMBL" id="QCC44120.1"/>
    </source>
</evidence>
<accession>A0A4D6GQX6</accession>
<gene>
    <name evidence="4" type="ORF">APQ99_01473</name>
    <name evidence="3" type="ORF">HBSAL_01950</name>
</gene>
<dbReference type="EMBL" id="VRYN01000002">
    <property type="protein sequence ID" value="TYO76832.1"/>
    <property type="molecule type" value="Genomic_DNA"/>
</dbReference>
<feature type="domain" description="DUF7551" evidence="1">
    <location>
        <begin position="91"/>
        <end position="231"/>
    </location>
</feature>
<dbReference type="Pfam" id="PF24422">
    <property type="entry name" value="DUF7552"/>
    <property type="match status" value="1"/>
</dbReference>
<evidence type="ECO:0000259" key="2">
    <source>
        <dbReference type="Pfam" id="PF24422"/>
    </source>
</evidence>
<dbReference type="RefSeq" id="WP_010902139.1">
    <property type="nucleotide sequence ID" value="NZ_VRYN01000002.1"/>
</dbReference>
<dbReference type="GeneID" id="68693211"/>
<reference evidence="3 5" key="1">
    <citation type="journal article" date="2019" name="Microbiol. Resour. Announc.">
        <title>The Genome Sequence of the Halobacterium salinarum Type Strain Is Closely Related to That of Laboratory Strains NRC-1 and R1.</title>
        <authorList>
            <person name="Pfeiffer F."/>
            <person name="Marchfelder A."/>
            <person name="Habermann B."/>
            <person name="Dyall-Smith M.L."/>
        </authorList>
    </citation>
    <scope>NUCLEOTIDE SEQUENCE [LARGE SCALE GENOMIC DNA]</scope>
    <source>
        <strain evidence="3">91-R6</strain>
        <strain evidence="5">ATCC 33171 / DSM 3754 / JCM 8978 / NBRC 102687 / NCIMB 764 / 91-R6</strain>
    </source>
</reference>
<evidence type="ECO:0000313" key="6">
    <source>
        <dbReference type="Proteomes" id="UP000323075"/>
    </source>
</evidence>